<dbReference type="SUPFAM" id="SSF48452">
    <property type="entry name" value="TPR-like"/>
    <property type="match status" value="1"/>
</dbReference>
<dbReference type="KEGG" id="mgm:Mmc1_3178"/>
<reference evidence="1 2" key="2">
    <citation type="journal article" date="2012" name="Int. J. Syst. Evol. Microbiol.">
        <title>Magnetococcus marinus gen. nov., sp. nov., a marine, magnetotactic bacterium that represents a novel lineage (Magnetococcaceae fam. nov.; Magnetococcales ord. nov.) at the base of the Alphaproteobacteria.</title>
        <authorList>
            <person name="Bazylinski D.A."/>
            <person name="Williams T.J."/>
            <person name="Lefevre C.T."/>
            <person name="Berg R.J."/>
            <person name="Zhang C.L."/>
            <person name="Bowser S.S."/>
            <person name="Dean A.J."/>
            <person name="Beveridge T.J."/>
        </authorList>
    </citation>
    <scope>NUCLEOTIDE SEQUENCE [LARGE SCALE GENOMIC DNA]</scope>
    <source>
        <strain evidence="2">ATCC BAA-1437 / JCM 17883 / MC-1</strain>
    </source>
</reference>
<organism evidence="1 2">
    <name type="scientific">Magnetococcus marinus (strain ATCC BAA-1437 / JCM 17883 / MC-1)</name>
    <dbReference type="NCBI Taxonomy" id="156889"/>
    <lineage>
        <taxon>Bacteria</taxon>
        <taxon>Pseudomonadati</taxon>
        <taxon>Pseudomonadota</taxon>
        <taxon>Magnetococcia</taxon>
        <taxon>Magnetococcales</taxon>
        <taxon>Magnetococcaceae</taxon>
        <taxon>Magnetococcus</taxon>
    </lineage>
</organism>
<dbReference type="EMBL" id="CP000471">
    <property type="protein sequence ID" value="ABK45668.1"/>
    <property type="molecule type" value="Genomic_DNA"/>
</dbReference>
<proteinExistence type="predicted"/>
<keyword evidence="2" id="KW-1185">Reference proteome</keyword>
<dbReference type="RefSeq" id="WP_011714731.1">
    <property type="nucleotide sequence ID" value="NC_008576.1"/>
</dbReference>
<dbReference type="STRING" id="156889.Mmc1_3178"/>
<gene>
    <name evidence="1" type="ordered locus">Mmc1_3178</name>
</gene>
<name>A0LCH5_MAGMM</name>
<dbReference type="InterPro" id="IPR011990">
    <property type="entry name" value="TPR-like_helical_dom_sf"/>
</dbReference>
<protein>
    <submittedName>
        <fullName evidence="1">Uncharacterized protein</fullName>
    </submittedName>
</protein>
<evidence type="ECO:0000313" key="1">
    <source>
        <dbReference type="EMBL" id="ABK45668.1"/>
    </source>
</evidence>
<dbReference type="PROSITE" id="PS51257">
    <property type="entry name" value="PROKAR_LIPOPROTEIN"/>
    <property type="match status" value="1"/>
</dbReference>
<sequence length="368" mass="41323" precursor="true">MRIFPPFILFVTLLLGGCGPRLHTQFLVAAENPRVYQHQNIALLDYSGTASHRVTRQVEQTLSAIEVRGVPYFELHRAERAEDAQQARQRGQRLGVDAVHFGRVLHYGWHDEPLSMSREQWCKRPYRGVKRNKDQLQACLYGEERPSNHPFHPHEEQVEVVIEESNSGHGKAHKSVRKITTRRTKERVTTPVICRKRTARVEILPQVVEVASGQLIYSKKQQAKRWALTCPGDQAKGSTAAETLLAQALSQSLTAYRQDIAPYLRAVTIPLLEETQGLSPRATQNLLQGVAFARDNRMPRACSLWQQSLEQSPSPNAALLYNLGVCQEVAGDLAAADQLYQQAEALLSQPNDAISRAIARVNGGLQRY</sequence>
<reference evidence="2" key="1">
    <citation type="journal article" date="2009" name="Appl. Environ. Microbiol.">
        <title>Complete genome sequence of the chemolithoautotrophic marine magnetotactic coccus strain MC-1.</title>
        <authorList>
            <person name="Schubbe S."/>
            <person name="Williams T.J."/>
            <person name="Xie G."/>
            <person name="Kiss H.E."/>
            <person name="Brettin T.S."/>
            <person name="Martinez D."/>
            <person name="Ross C.A."/>
            <person name="Schuler D."/>
            <person name="Cox B.L."/>
            <person name="Nealson K.H."/>
            <person name="Bazylinski D.A."/>
        </authorList>
    </citation>
    <scope>NUCLEOTIDE SEQUENCE [LARGE SCALE GENOMIC DNA]</scope>
    <source>
        <strain evidence="2">ATCC BAA-1437 / JCM 17883 / MC-1</strain>
    </source>
</reference>
<dbReference type="eggNOG" id="COG0457">
    <property type="taxonomic scope" value="Bacteria"/>
</dbReference>
<dbReference type="AlphaFoldDB" id="A0LCH5"/>
<accession>A0LCH5</accession>
<evidence type="ECO:0000313" key="2">
    <source>
        <dbReference type="Proteomes" id="UP000002586"/>
    </source>
</evidence>
<dbReference type="Proteomes" id="UP000002586">
    <property type="component" value="Chromosome"/>
</dbReference>
<dbReference type="OrthoDB" id="7426733at2"/>
<dbReference type="Gene3D" id="1.25.40.10">
    <property type="entry name" value="Tetratricopeptide repeat domain"/>
    <property type="match status" value="1"/>
</dbReference>
<dbReference type="HOGENOM" id="CLU_825583_0_0_5"/>